<reference evidence="1 2" key="1">
    <citation type="journal article" date="2021" name="BMC Biol.">
        <title>Horizontally acquired antibacterial genes associated with adaptive radiation of ladybird beetles.</title>
        <authorList>
            <person name="Li H.S."/>
            <person name="Tang X.F."/>
            <person name="Huang Y.H."/>
            <person name="Xu Z.Y."/>
            <person name="Chen M.L."/>
            <person name="Du X.Y."/>
            <person name="Qiu B.Y."/>
            <person name="Chen P.T."/>
            <person name="Zhang W."/>
            <person name="Slipinski A."/>
            <person name="Escalona H.E."/>
            <person name="Waterhouse R.M."/>
            <person name="Zwick A."/>
            <person name="Pang H."/>
        </authorList>
    </citation>
    <scope>NUCLEOTIDE SEQUENCE [LARGE SCALE GENOMIC DNA]</scope>
    <source>
        <strain evidence="1">SYSU2018</strain>
    </source>
</reference>
<proteinExistence type="predicted"/>
<keyword evidence="2" id="KW-1185">Reference proteome</keyword>
<comment type="caution">
    <text evidence="1">The sequence shown here is derived from an EMBL/GenBank/DDBJ whole genome shotgun (WGS) entry which is preliminary data.</text>
</comment>
<evidence type="ECO:0000313" key="2">
    <source>
        <dbReference type="Proteomes" id="UP001516400"/>
    </source>
</evidence>
<dbReference type="EMBL" id="JABFTP020000185">
    <property type="protein sequence ID" value="KAL3286845.1"/>
    <property type="molecule type" value="Genomic_DNA"/>
</dbReference>
<feature type="non-terminal residue" evidence="1">
    <location>
        <position position="81"/>
    </location>
</feature>
<accession>A0ABD2P7I5</accession>
<sequence>MPEDKPSVTTFKQPATMSPSGSLSVLRIEKNRNMKKAWKTWLQRYQIYMLPTNLNEEPETRKVAILLHNIEQDVLEFQLTQ</sequence>
<organism evidence="1 2">
    <name type="scientific">Cryptolaemus montrouzieri</name>
    <dbReference type="NCBI Taxonomy" id="559131"/>
    <lineage>
        <taxon>Eukaryota</taxon>
        <taxon>Metazoa</taxon>
        <taxon>Ecdysozoa</taxon>
        <taxon>Arthropoda</taxon>
        <taxon>Hexapoda</taxon>
        <taxon>Insecta</taxon>
        <taxon>Pterygota</taxon>
        <taxon>Neoptera</taxon>
        <taxon>Endopterygota</taxon>
        <taxon>Coleoptera</taxon>
        <taxon>Polyphaga</taxon>
        <taxon>Cucujiformia</taxon>
        <taxon>Coccinelloidea</taxon>
        <taxon>Coccinellidae</taxon>
        <taxon>Scymninae</taxon>
        <taxon>Scymnini</taxon>
        <taxon>Cryptolaemus</taxon>
    </lineage>
</organism>
<evidence type="ECO:0000313" key="1">
    <source>
        <dbReference type="EMBL" id="KAL3286845.1"/>
    </source>
</evidence>
<dbReference type="Proteomes" id="UP001516400">
    <property type="component" value="Unassembled WGS sequence"/>
</dbReference>
<gene>
    <name evidence="1" type="ORF">HHI36_001335</name>
</gene>
<name>A0ABD2P7I5_9CUCU</name>
<dbReference type="AlphaFoldDB" id="A0ABD2P7I5"/>
<protein>
    <submittedName>
        <fullName evidence="1">Uncharacterized protein</fullName>
    </submittedName>
</protein>